<keyword evidence="6" id="KW-0443">Lipid metabolism</keyword>
<reference evidence="11 14" key="2">
    <citation type="submission" date="2019-11" db="EMBL/GenBank/DDBJ databases">
        <title>Detection and genome characteristic of a blood enterococcus casselifavus isolate from Zhengzhou,china.</title>
        <authorList>
            <person name="Wen P."/>
        </authorList>
    </citation>
    <scope>NUCLEOTIDE SEQUENCE [LARGE SCALE GENOMIC DNA]</scope>
    <source>
        <strain evidence="11 14">EC291</strain>
    </source>
</reference>
<dbReference type="EMBL" id="JARQDZ010000010">
    <property type="protein sequence ID" value="MDT2983867.1"/>
    <property type="molecule type" value="Genomic_DNA"/>
</dbReference>
<dbReference type="RefSeq" id="WP_010747450.1">
    <property type="nucleotide sequence ID" value="NZ_CABGRH010000012.1"/>
</dbReference>
<evidence type="ECO:0000313" key="10">
    <source>
        <dbReference type="EMBL" id="MDT2983867.1"/>
    </source>
</evidence>
<organism evidence="12 13">
    <name type="scientific">Enterococcus casseliflavus</name>
    <name type="common">Enterococcus flavescens</name>
    <dbReference type="NCBI Taxonomy" id="37734"/>
    <lineage>
        <taxon>Bacteria</taxon>
        <taxon>Bacillati</taxon>
        <taxon>Bacillota</taxon>
        <taxon>Bacilli</taxon>
        <taxon>Lactobacillales</taxon>
        <taxon>Enterococcaceae</taxon>
        <taxon>Enterococcus</taxon>
    </lineage>
</organism>
<comment type="similarity">
    <text evidence="1">Belongs to the acyl-ACP thioesterase family.</text>
</comment>
<evidence type="ECO:0000313" key="15">
    <source>
        <dbReference type="Proteomes" id="UP001253851"/>
    </source>
</evidence>
<evidence type="ECO:0000313" key="14">
    <source>
        <dbReference type="Proteomes" id="UP000422837"/>
    </source>
</evidence>
<dbReference type="CDD" id="cd00586">
    <property type="entry name" value="4HBT"/>
    <property type="match status" value="2"/>
</dbReference>
<keyword evidence="4" id="KW-0276">Fatty acid metabolism</keyword>
<evidence type="ECO:0000256" key="5">
    <source>
        <dbReference type="ARBA" id="ARBA00022946"/>
    </source>
</evidence>
<keyword evidence="5" id="KW-0809">Transit peptide</keyword>
<sequence>MAAKYQTTHEVAYYECDVNQTMTFPAMLGIAIKTSEEQSAALNRGPEVIASYGLTWIITSYHITVTRLPRVGEQIQVATQAREYNKFFCYRYFWLLAEDGTELVKIEAVFALMDPKTRKVSSVPDEIVAPFGSEKIKRIKRYPKITPITQGQFLPYRVRFYDIDSNQHVNNAMYFNWLMDVLGYEFLTKHEVTQVTIRFDREVAYGHLIESHFQINEKTVDEAGEAVPLQTIHEIKIGEDTYCEAIFTWREK</sequence>
<dbReference type="AlphaFoldDB" id="A0A415ET04"/>
<keyword evidence="3" id="KW-0378">Hydrolase</keyword>
<evidence type="ECO:0000313" key="11">
    <source>
        <dbReference type="EMBL" id="QGN28519.1"/>
    </source>
</evidence>
<dbReference type="Proteomes" id="UP000422837">
    <property type="component" value="Chromosome"/>
</dbReference>
<keyword evidence="2" id="KW-0444">Lipid biosynthesis</keyword>
<reference evidence="10 15" key="3">
    <citation type="submission" date="2023-03" db="EMBL/GenBank/DDBJ databases">
        <authorList>
            <person name="Shen W."/>
            <person name="Cai J."/>
        </authorList>
    </citation>
    <scope>NUCLEOTIDE SEQUENCE [LARGE SCALE GENOMIC DNA]</scope>
    <source>
        <strain evidence="10 15">B516</strain>
    </source>
</reference>
<proteinExistence type="inferred from homology"/>
<evidence type="ECO:0000256" key="1">
    <source>
        <dbReference type="ARBA" id="ARBA00006500"/>
    </source>
</evidence>
<dbReference type="InterPro" id="IPR002864">
    <property type="entry name" value="Acyl-ACP_thioesterase_NHD"/>
</dbReference>
<evidence type="ECO:0000256" key="3">
    <source>
        <dbReference type="ARBA" id="ARBA00022801"/>
    </source>
</evidence>
<dbReference type="Proteomes" id="UP000286288">
    <property type="component" value="Unassembled WGS sequence"/>
</dbReference>
<protein>
    <submittedName>
        <fullName evidence="10 12">Thioesterase</fullName>
    </submittedName>
</protein>
<dbReference type="EMBL" id="CP046123">
    <property type="protein sequence ID" value="QGN28519.1"/>
    <property type="molecule type" value="Genomic_DNA"/>
</dbReference>
<evidence type="ECO:0000259" key="8">
    <source>
        <dbReference type="Pfam" id="PF01643"/>
    </source>
</evidence>
<dbReference type="GO" id="GO:0016297">
    <property type="term" value="F:fatty acyl-[ACP] hydrolase activity"/>
    <property type="evidence" value="ECO:0007669"/>
    <property type="project" value="InterPro"/>
</dbReference>
<evidence type="ECO:0000256" key="6">
    <source>
        <dbReference type="ARBA" id="ARBA00023098"/>
    </source>
</evidence>
<dbReference type="Gene3D" id="3.10.129.10">
    <property type="entry name" value="Hotdog Thioesterase"/>
    <property type="match status" value="1"/>
</dbReference>
<dbReference type="Pfam" id="PF01643">
    <property type="entry name" value="Acyl-ACP_TE"/>
    <property type="match status" value="1"/>
</dbReference>
<evidence type="ECO:0000256" key="7">
    <source>
        <dbReference type="ARBA" id="ARBA00023160"/>
    </source>
</evidence>
<evidence type="ECO:0000313" key="12">
    <source>
        <dbReference type="EMBL" id="RHK06416.1"/>
    </source>
</evidence>
<dbReference type="InterPro" id="IPR049427">
    <property type="entry name" value="Acyl-ACP_TE_C"/>
</dbReference>
<dbReference type="EMBL" id="QRMZ01000010">
    <property type="protein sequence ID" value="RHK06416.1"/>
    <property type="molecule type" value="Genomic_DNA"/>
</dbReference>
<evidence type="ECO:0000256" key="2">
    <source>
        <dbReference type="ARBA" id="ARBA00022516"/>
    </source>
</evidence>
<keyword evidence="7" id="KW-0275">Fatty acid biosynthesis</keyword>
<reference evidence="12 13" key="1">
    <citation type="submission" date="2018-08" db="EMBL/GenBank/DDBJ databases">
        <title>A genome reference for cultivated species of the human gut microbiota.</title>
        <authorList>
            <person name="Zou Y."/>
            <person name="Xue W."/>
            <person name="Luo G."/>
        </authorList>
    </citation>
    <scope>NUCLEOTIDE SEQUENCE [LARGE SCALE GENOMIC DNA]</scope>
    <source>
        <strain evidence="12 13">AF48-16</strain>
    </source>
</reference>
<gene>
    <name evidence="12" type="ORF">DW084_09110</name>
    <name evidence="11" type="ORF">GFU50_02915</name>
    <name evidence="10" type="ORF">P7I34_14435</name>
</gene>
<evidence type="ECO:0000313" key="13">
    <source>
        <dbReference type="Proteomes" id="UP000286288"/>
    </source>
</evidence>
<dbReference type="InterPro" id="IPR045023">
    <property type="entry name" value="FATA/B"/>
</dbReference>
<dbReference type="Proteomes" id="UP001253851">
    <property type="component" value="Unassembled WGS sequence"/>
</dbReference>
<dbReference type="PANTHER" id="PTHR31727">
    <property type="entry name" value="OLEOYL-ACYL CARRIER PROTEIN THIOESTERASE 1, CHLOROPLASTIC"/>
    <property type="match status" value="1"/>
</dbReference>
<accession>A0A415ET04</accession>
<evidence type="ECO:0000259" key="9">
    <source>
        <dbReference type="Pfam" id="PF20791"/>
    </source>
</evidence>
<dbReference type="Pfam" id="PF20791">
    <property type="entry name" value="Acyl-ACP_TE_C"/>
    <property type="match status" value="1"/>
</dbReference>
<name>A0A415ET04_ENTCA</name>
<evidence type="ECO:0000256" key="4">
    <source>
        <dbReference type="ARBA" id="ARBA00022832"/>
    </source>
</evidence>
<dbReference type="PANTHER" id="PTHR31727:SF6">
    <property type="entry name" value="OLEOYL-ACYL CARRIER PROTEIN THIOESTERASE 1, CHLOROPLASTIC"/>
    <property type="match status" value="1"/>
</dbReference>
<dbReference type="GO" id="GO:0000036">
    <property type="term" value="F:acyl carrier activity"/>
    <property type="evidence" value="ECO:0007669"/>
    <property type="project" value="TreeGrafter"/>
</dbReference>
<feature type="domain" description="Acyl-ACP thioesterase-like C-terminal" evidence="9">
    <location>
        <begin position="147"/>
        <end position="251"/>
    </location>
</feature>
<dbReference type="SUPFAM" id="SSF54637">
    <property type="entry name" value="Thioesterase/thiol ester dehydrase-isomerase"/>
    <property type="match status" value="2"/>
</dbReference>
<dbReference type="InterPro" id="IPR029069">
    <property type="entry name" value="HotDog_dom_sf"/>
</dbReference>
<feature type="domain" description="Acyl-ACP thioesterase N-terminal hotdog" evidence="8">
    <location>
        <begin position="4"/>
        <end position="131"/>
    </location>
</feature>